<gene>
    <name evidence="1" type="ORF">BOTBODRAFT_174328</name>
</gene>
<dbReference type="Proteomes" id="UP000027195">
    <property type="component" value="Unassembled WGS sequence"/>
</dbReference>
<evidence type="ECO:0000313" key="1">
    <source>
        <dbReference type="EMBL" id="KDQ14796.1"/>
    </source>
</evidence>
<dbReference type="AlphaFoldDB" id="A0A067MTA0"/>
<reference evidence="2" key="1">
    <citation type="journal article" date="2014" name="Proc. Natl. Acad. Sci. U.S.A.">
        <title>Extensive sampling of basidiomycete genomes demonstrates inadequacy of the white-rot/brown-rot paradigm for wood decay fungi.</title>
        <authorList>
            <person name="Riley R."/>
            <person name="Salamov A.A."/>
            <person name="Brown D.W."/>
            <person name="Nagy L.G."/>
            <person name="Floudas D."/>
            <person name="Held B.W."/>
            <person name="Levasseur A."/>
            <person name="Lombard V."/>
            <person name="Morin E."/>
            <person name="Otillar R."/>
            <person name="Lindquist E.A."/>
            <person name="Sun H."/>
            <person name="LaButti K.M."/>
            <person name="Schmutz J."/>
            <person name="Jabbour D."/>
            <person name="Luo H."/>
            <person name="Baker S.E."/>
            <person name="Pisabarro A.G."/>
            <person name="Walton J.D."/>
            <person name="Blanchette R.A."/>
            <person name="Henrissat B."/>
            <person name="Martin F."/>
            <person name="Cullen D."/>
            <person name="Hibbett D.S."/>
            <person name="Grigoriev I.V."/>
        </authorList>
    </citation>
    <scope>NUCLEOTIDE SEQUENCE [LARGE SCALE GENOMIC DNA]</scope>
    <source>
        <strain evidence="2">FD-172 SS1</strain>
    </source>
</reference>
<dbReference type="EMBL" id="KL198035">
    <property type="protein sequence ID" value="KDQ14796.1"/>
    <property type="molecule type" value="Genomic_DNA"/>
</dbReference>
<evidence type="ECO:0000313" key="2">
    <source>
        <dbReference type="Proteomes" id="UP000027195"/>
    </source>
</evidence>
<dbReference type="HOGENOM" id="CLU_997457_0_0_1"/>
<dbReference type="InParanoid" id="A0A067MTA0"/>
<organism evidence="1 2">
    <name type="scientific">Botryobasidium botryosum (strain FD-172 SS1)</name>
    <dbReference type="NCBI Taxonomy" id="930990"/>
    <lineage>
        <taxon>Eukaryota</taxon>
        <taxon>Fungi</taxon>
        <taxon>Dikarya</taxon>
        <taxon>Basidiomycota</taxon>
        <taxon>Agaricomycotina</taxon>
        <taxon>Agaricomycetes</taxon>
        <taxon>Cantharellales</taxon>
        <taxon>Botryobasidiaceae</taxon>
        <taxon>Botryobasidium</taxon>
    </lineage>
</organism>
<proteinExistence type="predicted"/>
<sequence>MEQRRSQKTLFITAIARPPAATGAQTHPARSLRPLRAFRRAGVQTFPLLSQAPVLAPTVAWRKTDTKGRALLAFALILEPIPLTHLSHTFGAHCKVMYVGMRPQWLLEPIPFTTPVRDFAFTCRVFSGHCPSPAYYHRIHLELFPLECPCGYSPCDSAHVALDCPLKADWSHSTPPFDSADPASSPGSGSPSTFWGRLVPVPSGFEWATIPVIPTTNLLRDTIAYAALDDHILTPFELRQLIEVLPQTPLRTSWGDAYNDYCRLHTAVRHFTRSAAIPH</sequence>
<keyword evidence="2" id="KW-1185">Reference proteome</keyword>
<accession>A0A067MTA0</accession>
<name>A0A067MTA0_BOTB1</name>
<protein>
    <submittedName>
        <fullName evidence="1">Uncharacterized protein</fullName>
    </submittedName>
</protein>